<evidence type="ECO:0000313" key="3">
    <source>
        <dbReference type="Proteomes" id="UP000765509"/>
    </source>
</evidence>
<organism evidence="2 3">
    <name type="scientific">Austropuccinia psidii MF-1</name>
    <dbReference type="NCBI Taxonomy" id="1389203"/>
    <lineage>
        <taxon>Eukaryota</taxon>
        <taxon>Fungi</taxon>
        <taxon>Dikarya</taxon>
        <taxon>Basidiomycota</taxon>
        <taxon>Pucciniomycotina</taxon>
        <taxon>Pucciniomycetes</taxon>
        <taxon>Pucciniales</taxon>
        <taxon>Sphaerophragmiaceae</taxon>
        <taxon>Austropuccinia</taxon>
    </lineage>
</organism>
<proteinExistence type="predicted"/>
<accession>A0A9Q3FH37</accession>
<comment type="caution">
    <text evidence="2">The sequence shown here is derived from an EMBL/GenBank/DDBJ whole genome shotgun (WGS) entry which is preliminary data.</text>
</comment>
<sequence length="159" mass="17617">MTPTRSGRNYYIPSNESGPGNSSHKYKRQECEPRGEAQMEDARTSTSSQRLARNFYTVLEIPVAEITAICVVRVEPFPTGNSGNIPVSVQELVYGRKIAGVGTTSKPLDRENALLSSLKEVFGTRKDSGTSEGLDTHVFQRKSPKDKRLVEKPKNFVRG</sequence>
<dbReference type="Proteomes" id="UP000765509">
    <property type="component" value="Unassembled WGS sequence"/>
</dbReference>
<gene>
    <name evidence="2" type="ORF">O181_077523</name>
</gene>
<dbReference type="EMBL" id="AVOT02042401">
    <property type="protein sequence ID" value="MBW0537808.1"/>
    <property type="molecule type" value="Genomic_DNA"/>
</dbReference>
<feature type="region of interest" description="Disordered" evidence="1">
    <location>
        <begin position="1"/>
        <end position="49"/>
    </location>
</feature>
<evidence type="ECO:0000313" key="2">
    <source>
        <dbReference type="EMBL" id="MBW0537808.1"/>
    </source>
</evidence>
<evidence type="ECO:0000256" key="1">
    <source>
        <dbReference type="SAM" id="MobiDB-lite"/>
    </source>
</evidence>
<reference evidence="2" key="1">
    <citation type="submission" date="2021-03" db="EMBL/GenBank/DDBJ databases">
        <title>Draft genome sequence of rust myrtle Austropuccinia psidii MF-1, a brazilian biotype.</title>
        <authorList>
            <person name="Quecine M.C."/>
            <person name="Pachon D.M.R."/>
            <person name="Bonatelli M.L."/>
            <person name="Correr F.H."/>
            <person name="Franceschini L.M."/>
            <person name="Leite T.F."/>
            <person name="Margarido G.R.A."/>
            <person name="Almeida C.A."/>
            <person name="Ferrarezi J.A."/>
            <person name="Labate C.A."/>
        </authorList>
    </citation>
    <scope>NUCLEOTIDE SEQUENCE</scope>
    <source>
        <strain evidence="2">MF-1</strain>
    </source>
</reference>
<name>A0A9Q3FH37_9BASI</name>
<feature type="region of interest" description="Disordered" evidence="1">
    <location>
        <begin position="125"/>
        <end position="159"/>
    </location>
</feature>
<keyword evidence="3" id="KW-1185">Reference proteome</keyword>
<feature type="compositionally biased region" description="Polar residues" evidence="1">
    <location>
        <begin position="1"/>
        <end position="23"/>
    </location>
</feature>
<feature type="compositionally biased region" description="Basic and acidic residues" evidence="1">
    <location>
        <begin position="28"/>
        <end position="43"/>
    </location>
</feature>
<dbReference type="AlphaFoldDB" id="A0A9Q3FH37"/>
<feature type="compositionally biased region" description="Basic and acidic residues" evidence="1">
    <location>
        <begin position="146"/>
        <end position="159"/>
    </location>
</feature>
<protein>
    <submittedName>
        <fullName evidence="2">Uncharacterized protein</fullName>
    </submittedName>
</protein>